<dbReference type="InterPro" id="IPR006634">
    <property type="entry name" value="TLC-dom"/>
</dbReference>
<dbReference type="InterPro" id="IPR042512">
    <property type="entry name" value="TLCD5"/>
</dbReference>
<sequence length="287" mass="34059">MTFQPETTFPLKSSNIALQPSDQELYQFTFQWVSILMVIWFTLFTTSKYYIKLPKSWNLVKPFDQLMVRHRIVSCFHGIAANIFGLIYYAKYIDTTCGKSNTYFETVMLANTFTFLASDLLFMLINGFLDIGNLIHHMLGLTSYSYSLYLQRDALYICLNLLPAEISNIQMNTREIFRKIGMRYTKTYFHNEFQYLIIYLLARVFWIPSILYPIFTCDSSNWIIRTLYIFHVVQSWYYCSQMVTLLKQRINEVLKLNKLNMKMSWFEGLSETELEKVGIKHYSNFKA</sequence>
<evidence type="ECO:0000313" key="8">
    <source>
        <dbReference type="EMBL" id="CDW79738.1"/>
    </source>
</evidence>
<keyword evidence="3 6" id="KW-1133">Transmembrane helix</keyword>
<dbReference type="PANTHER" id="PTHR31898">
    <property type="entry name" value="TRANSMEMBRANE PROTEIN 136"/>
    <property type="match status" value="1"/>
</dbReference>
<accession>A0A078AFQ6</accession>
<dbReference type="AlphaFoldDB" id="A0A078AFQ6"/>
<evidence type="ECO:0000256" key="1">
    <source>
        <dbReference type="ARBA" id="ARBA00004141"/>
    </source>
</evidence>
<reference evidence="8 9" key="1">
    <citation type="submission" date="2014-06" db="EMBL/GenBank/DDBJ databases">
        <authorList>
            <person name="Swart Estienne"/>
        </authorList>
    </citation>
    <scope>NUCLEOTIDE SEQUENCE [LARGE SCALE GENOMIC DNA]</scope>
    <source>
        <strain evidence="8 9">130c</strain>
    </source>
</reference>
<keyword evidence="4 5" id="KW-0472">Membrane</keyword>
<proteinExistence type="predicted"/>
<comment type="subcellular location">
    <subcellularLocation>
        <location evidence="1">Membrane</location>
        <topology evidence="1">Multi-pass membrane protein</topology>
    </subcellularLocation>
</comment>
<dbReference type="PANTHER" id="PTHR31898:SF1">
    <property type="entry name" value="TLC DOMAIN-CONTAINING PROTEIN 5"/>
    <property type="match status" value="1"/>
</dbReference>
<evidence type="ECO:0000256" key="3">
    <source>
        <dbReference type="ARBA" id="ARBA00022989"/>
    </source>
</evidence>
<evidence type="ECO:0000259" key="7">
    <source>
        <dbReference type="PROSITE" id="PS50922"/>
    </source>
</evidence>
<feature type="transmembrane region" description="Helical" evidence="6">
    <location>
        <begin position="72"/>
        <end position="90"/>
    </location>
</feature>
<dbReference type="PROSITE" id="PS50922">
    <property type="entry name" value="TLC"/>
    <property type="match status" value="1"/>
</dbReference>
<name>A0A078AFQ6_STYLE</name>
<dbReference type="GO" id="GO:0016020">
    <property type="term" value="C:membrane"/>
    <property type="evidence" value="ECO:0007669"/>
    <property type="project" value="UniProtKB-SubCell"/>
</dbReference>
<evidence type="ECO:0000256" key="6">
    <source>
        <dbReference type="SAM" id="Phobius"/>
    </source>
</evidence>
<gene>
    <name evidence="8" type="primary">Contig3799.g4066</name>
    <name evidence="8" type="ORF">STYLEM_8730</name>
</gene>
<feature type="transmembrane region" description="Helical" evidence="6">
    <location>
        <begin position="222"/>
        <end position="239"/>
    </location>
</feature>
<feature type="domain" description="TLC" evidence="7">
    <location>
        <begin position="63"/>
        <end position="251"/>
    </location>
</feature>
<organism evidence="8 9">
    <name type="scientific">Stylonychia lemnae</name>
    <name type="common">Ciliate</name>
    <dbReference type="NCBI Taxonomy" id="5949"/>
    <lineage>
        <taxon>Eukaryota</taxon>
        <taxon>Sar</taxon>
        <taxon>Alveolata</taxon>
        <taxon>Ciliophora</taxon>
        <taxon>Intramacronucleata</taxon>
        <taxon>Spirotrichea</taxon>
        <taxon>Stichotrichia</taxon>
        <taxon>Sporadotrichida</taxon>
        <taxon>Oxytrichidae</taxon>
        <taxon>Stylonychinae</taxon>
        <taxon>Stylonychia</taxon>
    </lineage>
</organism>
<feature type="transmembrane region" description="Helical" evidence="6">
    <location>
        <begin position="30"/>
        <end position="51"/>
    </location>
</feature>
<feature type="transmembrane region" description="Helical" evidence="6">
    <location>
        <begin position="110"/>
        <end position="129"/>
    </location>
</feature>
<dbReference type="EMBL" id="CCKQ01008299">
    <property type="protein sequence ID" value="CDW79738.1"/>
    <property type="molecule type" value="Genomic_DNA"/>
</dbReference>
<evidence type="ECO:0000256" key="2">
    <source>
        <dbReference type="ARBA" id="ARBA00022692"/>
    </source>
</evidence>
<keyword evidence="2 5" id="KW-0812">Transmembrane</keyword>
<protein>
    <submittedName>
        <fullName evidence="8">Transmembrane protein 56</fullName>
    </submittedName>
</protein>
<dbReference type="InParanoid" id="A0A078AFQ6"/>
<dbReference type="Proteomes" id="UP000039865">
    <property type="component" value="Unassembled WGS sequence"/>
</dbReference>
<evidence type="ECO:0000313" key="9">
    <source>
        <dbReference type="Proteomes" id="UP000039865"/>
    </source>
</evidence>
<feature type="transmembrane region" description="Helical" evidence="6">
    <location>
        <begin position="193"/>
        <end position="216"/>
    </location>
</feature>
<evidence type="ECO:0000256" key="5">
    <source>
        <dbReference type="PROSITE-ProRule" id="PRU00205"/>
    </source>
</evidence>
<keyword evidence="9" id="KW-1185">Reference proteome</keyword>
<dbReference type="OrthoDB" id="506011at2759"/>
<evidence type="ECO:0000256" key="4">
    <source>
        <dbReference type="ARBA" id="ARBA00023136"/>
    </source>
</evidence>